<sequence>MKRKVLAGILAAAMMTTLLTGCGNKQASDGGGQTGAETESAAKTESAAGTEPAAGADSVKPSTAEDPKLTKNMKILSIWAEDNDNGVLIKALCEKYQKEVNPNFTWDYEVVSSDNLRQKVSTLVASNDLPDMFVYESGKPIVDLIEAGKLVNVSKVLKDFNCEDALNPSAVSLLKSLSGTDDIYDLPLGMNVEGFWYNKALFEQAGCQVPNTWEEFESVLAKLKGAGIQPIACGAADKWGATRLLNSYLVRIAGADAMAKADEGISKYTDEDYVKAAQKIQDWAKAGYFGEGVNTVDMNTAGSMLMTGQAAIFYNGSWFTSNLNDASQNLAGEDGIGFFNVPVADPYVSDESSYSMNCGNILSFSQKNYDEATGWFMKYFAENMGDLAMELQGSVKGYNYTVSAEGASGYTQMVLDTINNAESAFTWFEATMGNEVQNVAKDGIQTLLTGELSAEDYMKSIQEAWDMSQ</sequence>
<dbReference type="EMBL" id="PGET01000001">
    <property type="protein sequence ID" value="PJJ28874.1"/>
    <property type="molecule type" value="Genomic_DNA"/>
</dbReference>
<comment type="caution">
    <text evidence="5">The sequence shown here is derived from an EMBL/GenBank/DDBJ whole genome shotgun (WGS) entry which is preliminary data.</text>
</comment>
<dbReference type="AlphaFoldDB" id="A0A2M8Z5Z8"/>
<feature type="compositionally biased region" description="Low complexity" evidence="3">
    <location>
        <begin position="35"/>
        <end position="51"/>
    </location>
</feature>
<name>A0A2M8Z5Z8_9FIRM</name>
<evidence type="ECO:0000256" key="2">
    <source>
        <dbReference type="ARBA" id="ARBA00022448"/>
    </source>
</evidence>
<evidence type="ECO:0000313" key="6">
    <source>
        <dbReference type="Proteomes" id="UP000231092"/>
    </source>
</evidence>
<reference evidence="5 6" key="1">
    <citation type="submission" date="2017-11" db="EMBL/GenBank/DDBJ databases">
        <title>Understudied soil microbes with underappreciated capabilities: Untangling the Clostridium saccharolyticum group.</title>
        <authorList>
            <person name="Leschine S."/>
        </authorList>
    </citation>
    <scope>NUCLEOTIDE SEQUENCE [LARGE SCALE GENOMIC DNA]</scope>
    <source>
        <strain evidence="5 6">18A</strain>
    </source>
</reference>
<dbReference type="PROSITE" id="PS51257">
    <property type="entry name" value="PROKAR_LIPOPROTEIN"/>
    <property type="match status" value="1"/>
</dbReference>
<proteinExistence type="inferred from homology"/>
<dbReference type="SUPFAM" id="SSF53850">
    <property type="entry name" value="Periplasmic binding protein-like II"/>
    <property type="match status" value="1"/>
</dbReference>
<dbReference type="PANTHER" id="PTHR43649">
    <property type="entry name" value="ARABINOSE-BINDING PROTEIN-RELATED"/>
    <property type="match status" value="1"/>
</dbReference>
<feature type="region of interest" description="Disordered" evidence="3">
    <location>
        <begin position="27"/>
        <end position="65"/>
    </location>
</feature>
<comment type="similarity">
    <text evidence="1">Belongs to the bacterial solute-binding protein 1 family.</text>
</comment>
<dbReference type="InterPro" id="IPR006059">
    <property type="entry name" value="SBP"/>
</dbReference>
<evidence type="ECO:0000313" key="5">
    <source>
        <dbReference type="EMBL" id="PJJ28874.1"/>
    </source>
</evidence>
<dbReference type="Gene3D" id="3.40.190.10">
    <property type="entry name" value="Periplasmic binding protein-like II"/>
    <property type="match status" value="2"/>
</dbReference>
<dbReference type="Proteomes" id="UP000231092">
    <property type="component" value="Unassembled WGS sequence"/>
</dbReference>
<dbReference type="PANTHER" id="PTHR43649:SF29">
    <property type="entry name" value="OSMOPROTECTIVE COMPOUNDS-BINDING PROTEIN GGTB"/>
    <property type="match status" value="1"/>
</dbReference>
<evidence type="ECO:0000256" key="1">
    <source>
        <dbReference type="ARBA" id="ARBA00008520"/>
    </source>
</evidence>
<dbReference type="Pfam" id="PF01547">
    <property type="entry name" value="SBP_bac_1"/>
    <property type="match status" value="1"/>
</dbReference>
<keyword evidence="2" id="KW-0813">Transport</keyword>
<dbReference type="RefSeq" id="WP_100305324.1">
    <property type="nucleotide sequence ID" value="NZ_PGET01000001.1"/>
</dbReference>
<protein>
    <submittedName>
        <fullName evidence="5">Raffinose/stachyose/melibiose transport system substrate-binding protein</fullName>
    </submittedName>
</protein>
<feature type="chain" id="PRO_5014909248" evidence="4">
    <location>
        <begin position="28"/>
        <end position="469"/>
    </location>
</feature>
<gene>
    <name evidence="5" type="ORF">H171_2396</name>
</gene>
<keyword evidence="4" id="KW-0732">Signal</keyword>
<evidence type="ECO:0000256" key="4">
    <source>
        <dbReference type="SAM" id="SignalP"/>
    </source>
</evidence>
<evidence type="ECO:0000256" key="3">
    <source>
        <dbReference type="SAM" id="MobiDB-lite"/>
    </source>
</evidence>
<accession>A0A2M8Z5Z8</accession>
<feature type="signal peptide" evidence="4">
    <location>
        <begin position="1"/>
        <end position="27"/>
    </location>
</feature>
<organism evidence="5 6">
    <name type="scientific">[Clostridium] celerecrescens 18A</name>
    <dbReference type="NCBI Taxonomy" id="1286362"/>
    <lineage>
        <taxon>Bacteria</taxon>
        <taxon>Bacillati</taxon>
        <taxon>Bacillota</taxon>
        <taxon>Clostridia</taxon>
        <taxon>Lachnospirales</taxon>
        <taxon>Lachnospiraceae</taxon>
        <taxon>Lacrimispora</taxon>
    </lineage>
</organism>
<dbReference type="OrthoDB" id="367242at2"/>
<dbReference type="InterPro" id="IPR050490">
    <property type="entry name" value="Bact_solute-bd_prot1"/>
</dbReference>